<organism evidence="7 8">
    <name type="scientific">Pseudosulfitobacter koreensis</name>
    <dbReference type="NCBI Taxonomy" id="2968472"/>
    <lineage>
        <taxon>Bacteria</taxon>
        <taxon>Pseudomonadati</taxon>
        <taxon>Pseudomonadota</taxon>
        <taxon>Alphaproteobacteria</taxon>
        <taxon>Rhodobacterales</taxon>
        <taxon>Roseobacteraceae</taxon>
        <taxon>Pseudosulfitobacter</taxon>
    </lineage>
</organism>
<evidence type="ECO:0000256" key="1">
    <source>
        <dbReference type="ARBA" id="ARBA00022448"/>
    </source>
</evidence>
<dbReference type="HAMAP" id="MF_01871">
    <property type="entry name" value="DabA"/>
    <property type="match status" value="1"/>
</dbReference>
<feature type="binding site" evidence="6">
    <location>
        <position position="509"/>
    </location>
    <ligand>
        <name>Zn(2+)</name>
        <dbReference type="ChEBI" id="CHEBI:29105"/>
    </ligand>
</feature>
<evidence type="ECO:0000313" key="7">
    <source>
        <dbReference type="EMBL" id="MCR8827896.1"/>
    </source>
</evidence>
<evidence type="ECO:0000256" key="4">
    <source>
        <dbReference type="ARBA" id="ARBA00022833"/>
    </source>
</evidence>
<accession>A0ABT1Z431</accession>
<gene>
    <name evidence="6" type="primary">dabA</name>
    <name evidence="7" type="ORF">NTA49_15250</name>
</gene>
<feature type="binding site" evidence="6">
    <location>
        <position position="334"/>
    </location>
    <ligand>
        <name>Zn(2+)</name>
        <dbReference type="ChEBI" id="CHEBI:29105"/>
    </ligand>
</feature>
<sequence>MKTHSFSGHSGTDLEFIASSETASRAIPPLWPLAASVAVNPFLGQTELTLAQTSALLGRVAGLRVTMPNRWYHTRIADGTINDADLMAALAAAPAGAPDDLAALKAAAAATDAAPTALPTIAHLAAEASGIDWPGLIEDRIGAWAAGHFDAGQALWQVAPGVGAYESWQVFASRDLTPEIAGLAGFAGMVAAMPAQARAALALSCASLKLSPDAAATYFHQLLMGMGGWAQLARQRLWQAELSGATDPITTDMLAIRLTWEKALLAQYAPQIAARWAEVCAVHATPPEATAEQIAAGVLQDAAERAAQRALAVTLSAPAQDTPQDRLVLQAAFCIDVRSEVFRRALESVDPAIQTIGFAGFFGLTPAHRDFASDVDEARLPVLLNPVLHTTATPANAAHADTAARLRARAERAWGRFKLAAVSSFAFVEAAGPVYVAKLLRDALGRPADAQNAPHAPQFSDDFALSDRIAAAAKILRAMSLADGFAPLVLLVGHGASVVNNPHASALHCGACGGYKGDVNARLLAGLLNDAEVRKGLAQNGISIPADTVFVGALHDTTTDDVTLFASDPGHLASGTKLDKARNWLAAAGTLARTERALRLPRAEAGTVARRSADWAETRPEWALAGCNAFIAAPRHRTRGKALNGRAFLHDYDWQQDDGFGVLELILTAPVVVASWISLQYYGSVVAPQMFGAGNKLLHNVTGGIGVVEGNGGTLRAGLPWQSVHNGAEYVHDPLRLSVCIEAPAEAVTDILERHPNVRALFDNGWLHLFLLDAKGQMAQRYDGDLKWSAVAHPEGEREAA</sequence>
<dbReference type="InterPro" id="IPR018752">
    <property type="entry name" value="DabA"/>
</dbReference>
<dbReference type="RefSeq" id="WP_258295668.1">
    <property type="nucleotide sequence ID" value="NZ_JANKJG010000013.1"/>
</dbReference>
<keyword evidence="3 6" id="KW-0479">Metal-binding</keyword>
<comment type="cofactor">
    <cofactor evidence="6">
        <name>Zn(2+)</name>
        <dbReference type="ChEBI" id="CHEBI:29105"/>
    </cofactor>
</comment>
<evidence type="ECO:0000256" key="3">
    <source>
        <dbReference type="ARBA" id="ARBA00022723"/>
    </source>
</evidence>
<keyword evidence="8" id="KW-1185">Reference proteome</keyword>
<protein>
    <recommendedName>
        <fullName evidence="6">Probable inorganic carbon transporter subunit DabA</fullName>
    </recommendedName>
</protein>
<evidence type="ECO:0000256" key="5">
    <source>
        <dbReference type="ARBA" id="ARBA00023136"/>
    </source>
</evidence>
<comment type="function">
    <text evidence="6">Part of an energy-coupled inorganic carbon pump.</text>
</comment>
<feature type="binding site" evidence="6">
    <location>
        <position position="494"/>
    </location>
    <ligand>
        <name>Zn(2+)</name>
        <dbReference type="ChEBI" id="CHEBI:29105"/>
    </ligand>
</feature>
<dbReference type="Pfam" id="PF10070">
    <property type="entry name" value="DabA"/>
    <property type="match status" value="1"/>
</dbReference>
<keyword evidence="5 6" id="KW-0472">Membrane</keyword>
<feature type="binding site" evidence="6">
    <location>
        <position position="336"/>
    </location>
    <ligand>
        <name>Zn(2+)</name>
        <dbReference type="ChEBI" id="CHEBI:29105"/>
    </ligand>
</feature>
<comment type="similarity">
    <text evidence="6">Belongs to the inorganic carbon transporter (TC 9.A.2) DabA family.</text>
</comment>
<comment type="subcellular location">
    <subcellularLocation>
        <location evidence="6">Cell membrane</location>
        <topology evidence="6">Peripheral membrane protein</topology>
    </subcellularLocation>
</comment>
<keyword evidence="1 6" id="KW-0813">Transport</keyword>
<reference evidence="7" key="1">
    <citation type="submission" date="2022-07" db="EMBL/GenBank/DDBJ databases">
        <title>Pseudosulfitobacter sp. strain AP-MA-4, whole genome sequence.</title>
        <authorList>
            <person name="Jiang Y."/>
        </authorList>
    </citation>
    <scope>NUCLEOTIDE SEQUENCE</scope>
    <source>
        <strain evidence="7">AP-MA-4</strain>
    </source>
</reference>
<evidence type="ECO:0000256" key="2">
    <source>
        <dbReference type="ARBA" id="ARBA00022475"/>
    </source>
</evidence>
<dbReference type="EMBL" id="JANKJG010000013">
    <property type="protein sequence ID" value="MCR8827896.1"/>
    <property type="molecule type" value="Genomic_DNA"/>
</dbReference>
<keyword evidence="2 6" id="KW-1003">Cell membrane</keyword>
<name>A0ABT1Z431_9RHOB</name>
<proteinExistence type="inferred from homology"/>
<comment type="subunit">
    <text evidence="6">Forms a complex with DabB.</text>
</comment>
<dbReference type="PANTHER" id="PTHR38344:SF1">
    <property type="entry name" value="INORGANIC CARBON TRANSPORTER SUBUNIT DABA-RELATED"/>
    <property type="match status" value="1"/>
</dbReference>
<keyword evidence="4 6" id="KW-0862">Zinc</keyword>
<dbReference type="Proteomes" id="UP001165396">
    <property type="component" value="Unassembled WGS sequence"/>
</dbReference>
<dbReference type="PANTHER" id="PTHR38344">
    <property type="entry name" value="UPF0753 PROTEIN AQ_863"/>
    <property type="match status" value="1"/>
</dbReference>
<evidence type="ECO:0000256" key="6">
    <source>
        <dbReference type="HAMAP-Rule" id="MF_01871"/>
    </source>
</evidence>
<evidence type="ECO:0000313" key="8">
    <source>
        <dbReference type="Proteomes" id="UP001165396"/>
    </source>
</evidence>
<comment type="caution">
    <text evidence="7">The sequence shown here is derived from an EMBL/GenBank/DDBJ whole genome shotgun (WGS) entry which is preliminary data.</text>
</comment>